<dbReference type="InterPro" id="IPR036052">
    <property type="entry name" value="TrpB-like_PALP_sf"/>
</dbReference>
<evidence type="ECO:0000313" key="10">
    <source>
        <dbReference type="Proteomes" id="UP000245119"/>
    </source>
</evidence>
<dbReference type="GO" id="GO:0004794">
    <property type="term" value="F:threonine deaminase activity"/>
    <property type="evidence" value="ECO:0007669"/>
    <property type="project" value="TreeGrafter"/>
</dbReference>
<keyword evidence="10" id="KW-1185">Reference proteome</keyword>
<dbReference type="EMBL" id="PZQS01000009">
    <property type="protein sequence ID" value="PVD24188.1"/>
    <property type="molecule type" value="Genomic_DNA"/>
</dbReference>
<dbReference type="SUPFAM" id="SSF53686">
    <property type="entry name" value="Tryptophan synthase beta subunit-like PLP-dependent enzymes"/>
    <property type="match status" value="1"/>
</dbReference>
<dbReference type="Pfam" id="PF00291">
    <property type="entry name" value="PALP"/>
    <property type="match status" value="1"/>
</dbReference>
<name>A0A2T7NSQ4_POMCA</name>
<evidence type="ECO:0000256" key="6">
    <source>
        <dbReference type="ARBA" id="ARBA00042605"/>
    </source>
</evidence>
<dbReference type="GO" id="GO:0006567">
    <property type="term" value="P:L-threonine catabolic process"/>
    <property type="evidence" value="ECO:0007669"/>
    <property type="project" value="TreeGrafter"/>
</dbReference>
<feature type="domain" description="Tryptophan synthase beta chain-like PALP" evidence="8">
    <location>
        <begin position="21"/>
        <end position="310"/>
    </location>
</feature>
<evidence type="ECO:0000256" key="5">
    <source>
        <dbReference type="ARBA" id="ARBA00041766"/>
    </source>
</evidence>
<dbReference type="PANTHER" id="PTHR48078:SF14">
    <property type="entry name" value="L-SERINE AMMONIA-LYASE"/>
    <property type="match status" value="1"/>
</dbReference>
<comment type="caution">
    <text evidence="9">The sequence shown here is derived from an EMBL/GenBank/DDBJ whole genome shotgun (WGS) entry which is preliminary data.</text>
</comment>
<dbReference type="GO" id="GO:0009097">
    <property type="term" value="P:isoleucine biosynthetic process"/>
    <property type="evidence" value="ECO:0007669"/>
    <property type="project" value="TreeGrafter"/>
</dbReference>
<dbReference type="Proteomes" id="UP000245119">
    <property type="component" value="Linkage Group LG9"/>
</dbReference>
<protein>
    <recommendedName>
        <fullName evidence="2">L-serine ammonia-lyase</fullName>
        <ecNumber evidence="2">4.3.1.17</ecNumber>
    </recommendedName>
    <alternativeName>
        <fullName evidence="5">L-serine deaminase</fullName>
    </alternativeName>
    <alternativeName>
        <fullName evidence="6">L-threonine dehydratase</fullName>
    </alternativeName>
</protein>
<sequence>MELVTLRQIQEAQRCLLDSGLVIQTPLLKDSQAMFPGLGHLHLHLKLENMQTTGSFKIRGVINQLESILHSGELNHKQLVTISAGNYGKAFAYYLQKAGLVGTCIVPLTAAESNVLLLKDMGINVEQTPTWEMQATLDHHILEEGDIFCHPFDDLQLIAGFGTCALEVLDAGIEPDVVLVSCGSGGLVAGVAAALQLVSRKPVLVYAVEPEGSNTMWESMRVRHAVTKPSVQSVASALSPPCTGKLCYAHCKRYVEDVILVSDKEIIDCMKILLDRGIKAEPSGCAALAAILNHRVPDVEGKDVLVLISGGNISVEELHFLIPK</sequence>
<evidence type="ECO:0000259" key="8">
    <source>
        <dbReference type="Pfam" id="PF00291"/>
    </source>
</evidence>
<dbReference type="GO" id="GO:0030170">
    <property type="term" value="F:pyridoxal phosphate binding"/>
    <property type="evidence" value="ECO:0007669"/>
    <property type="project" value="InterPro"/>
</dbReference>
<dbReference type="InterPro" id="IPR001926">
    <property type="entry name" value="TrpB-like_PALP"/>
</dbReference>
<dbReference type="InterPro" id="IPR050147">
    <property type="entry name" value="Ser/Thr_Dehydratase"/>
</dbReference>
<dbReference type="EC" id="4.3.1.17" evidence="2"/>
<comment type="catalytic activity">
    <reaction evidence="7">
        <text>L-serine = pyruvate + NH4(+)</text>
        <dbReference type="Rhea" id="RHEA:19169"/>
        <dbReference type="ChEBI" id="CHEBI:15361"/>
        <dbReference type="ChEBI" id="CHEBI:28938"/>
        <dbReference type="ChEBI" id="CHEBI:33384"/>
        <dbReference type="EC" id="4.3.1.17"/>
    </reaction>
</comment>
<dbReference type="GO" id="GO:0006565">
    <property type="term" value="P:L-serine catabolic process"/>
    <property type="evidence" value="ECO:0007669"/>
    <property type="project" value="TreeGrafter"/>
</dbReference>
<evidence type="ECO:0000256" key="7">
    <source>
        <dbReference type="ARBA" id="ARBA00049406"/>
    </source>
</evidence>
<dbReference type="GO" id="GO:0003941">
    <property type="term" value="F:L-serine ammonia-lyase activity"/>
    <property type="evidence" value="ECO:0007669"/>
    <property type="project" value="UniProtKB-EC"/>
</dbReference>
<dbReference type="STRING" id="400727.A0A2T7NSQ4"/>
<evidence type="ECO:0000256" key="1">
    <source>
        <dbReference type="ARBA" id="ARBA00001933"/>
    </source>
</evidence>
<dbReference type="PROSITE" id="PS00165">
    <property type="entry name" value="DEHYDRATASE_SER_THR"/>
    <property type="match status" value="1"/>
</dbReference>
<evidence type="ECO:0000313" key="9">
    <source>
        <dbReference type="EMBL" id="PVD24188.1"/>
    </source>
</evidence>
<proteinExistence type="predicted"/>
<keyword evidence="4" id="KW-0456">Lyase</keyword>
<evidence type="ECO:0000256" key="2">
    <source>
        <dbReference type="ARBA" id="ARBA00012093"/>
    </source>
</evidence>
<dbReference type="Gene3D" id="3.40.50.1100">
    <property type="match status" value="2"/>
</dbReference>
<dbReference type="AlphaFoldDB" id="A0A2T7NSQ4"/>
<evidence type="ECO:0000256" key="3">
    <source>
        <dbReference type="ARBA" id="ARBA00022898"/>
    </source>
</evidence>
<dbReference type="OrthoDB" id="4418812at2759"/>
<keyword evidence="3" id="KW-0663">Pyridoxal phosphate</keyword>
<dbReference type="InterPro" id="IPR000634">
    <property type="entry name" value="Ser/Thr_deHydtase_PyrdxlP-BS"/>
</dbReference>
<accession>A0A2T7NSQ4</accession>
<gene>
    <name evidence="9" type="ORF">C0Q70_14658</name>
</gene>
<dbReference type="PANTHER" id="PTHR48078">
    <property type="entry name" value="THREONINE DEHYDRATASE, MITOCHONDRIAL-RELATED"/>
    <property type="match status" value="1"/>
</dbReference>
<evidence type="ECO:0000256" key="4">
    <source>
        <dbReference type="ARBA" id="ARBA00023239"/>
    </source>
</evidence>
<comment type="cofactor">
    <cofactor evidence="1">
        <name>pyridoxal 5'-phosphate</name>
        <dbReference type="ChEBI" id="CHEBI:597326"/>
    </cofactor>
</comment>
<organism evidence="9 10">
    <name type="scientific">Pomacea canaliculata</name>
    <name type="common">Golden apple snail</name>
    <dbReference type="NCBI Taxonomy" id="400727"/>
    <lineage>
        <taxon>Eukaryota</taxon>
        <taxon>Metazoa</taxon>
        <taxon>Spiralia</taxon>
        <taxon>Lophotrochozoa</taxon>
        <taxon>Mollusca</taxon>
        <taxon>Gastropoda</taxon>
        <taxon>Caenogastropoda</taxon>
        <taxon>Architaenioglossa</taxon>
        <taxon>Ampullarioidea</taxon>
        <taxon>Ampullariidae</taxon>
        <taxon>Pomacea</taxon>
    </lineage>
</organism>
<reference evidence="9 10" key="1">
    <citation type="submission" date="2018-04" db="EMBL/GenBank/DDBJ databases">
        <title>The genome of golden apple snail Pomacea canaliculata provides insight into stress tolerance and invasive adaptation.</title>
        <authorList>
            <person name="Liu C."/>
            <person name="Liu B."/>
            <person name="Ren Y."/>
            <person name="Zhang Y."/>
            <person name="Wang H."/>
            <person name="Li S."/>
            <person name="Jiang F."/>
            <person name="Yin L."/>
            <person name="Zhang G."/>
            <person name="Qian W."/>
            <person name="Fan W."/>
        </authorList>
    </citation>
    <scope>NUCLEOTIDE SEQUENCE [LARGE SCALE GENOMIC DNA]</scope>
    <source>
        <strain evidence="9">SZHN2017</strain>
        <tissue evidence="9">Muscle</tissue>
    </source>
</reference>